<protein>
    <submittedName>
        <fullName evidence="1">Uncharacterized protein</fullName>
    </submittedName>
</protein>
<gene>
    <name evidence="1" type="primary">WBGene00275831</name>
</gene>
<reference evidence="1" key="2">
    <citation type="submission" date="2022-06" db="UniProtKB">
        <authorList>
            <consortium name="EnsemblMetazoa"/>
        </authorList>
    </citation>
    <scope>IDENTIFICATION</scope>
    <source>
        <strain evidence="1">PS312</strain>
    </source>
</reference>
<accession>A0A8R1YVS0</accession>
<keyword evidence="2" id="KW-1185">Reference proteome</keyword>
<dbReference type="AlphaFoldDB" id="A0A2A6BA70"/>
<dbReference type="EnsemblMetazoa" id="PPA37462.1">
    <property type="protein sequence ID" value="PPA37462.1"/>
    <property type="gene ID" value="WBGene00275831"/>
</dbReference>
<reference evidence="2" key="1">
    <citation type="journal article" date="2008" name="Nat. Genet.">
        <title>The Pristionchus pacificus genome provides a unique perspective on nematode lifestyle and parasitism.</title>
        <authorList>
            <person name="Dieterich C."/>
            <person name="Clifton S.W."/>
            <person name="Schuster L.N."/>
            <person name="Chinwalla A."/>
            <person name="Delehaunty K."/>
            <person name="Dinkelacker I."/>
            <person name="Fulton L."/>
            <person name="Fulton R."/>
            <person name="Godfrey J."/>
            <person name="Minx P."/>
            <person name="Mitreva M."/>
            <person name="Roeseler W."/>
            <person name="Tian H."/>
            <person name="Witte H."/>
            <person name="Yang S.P."/>
            <person name="Wilson R.K."/>
            <person name="Sommer R.J."/>
        </authorList>
    </citation>
    <scope>NUCLEOTIDE SEQUENCE [LARGE SCALE GENOMIC DNA]</scope>
    <source>
        <strain evidence="2">PS312</strain>
    </source>
</reference>
<accession>A0A2A6BA70</accession>
<organism evidence="1 2">
    <name type="scientific">Pristionchus pacificus</name>
    <name type="common">Parasitic nematode worm</name>
    <dbReference type="NCBI Taxonomy" id="54126"/>
    <lineage>
        <taxon>Eukaryota</taxon>
        <taxon>Metazoa</taxon>
        <taxon>Ecdysozoa</taxon>
        <taxon>Nematoda</taxon>
        <taxon>Chromadorea</taxon>
        <taxon>Rhabditida</taxon>
        <taxon>Rhabditina</taxon>
        <taxon>Diplogasteromorpha</taxon>
        <taxon>Diplogasteroidea</taxon>
        <taxon>Neodiplogasteridae</taxon>
        <taxon>Pristionchus</taxon>
    </lineage>
</organism>
<sequence length="101" mass="11142">MSFSSPSFHPSLMPHFFSSVLQMGISRLLFTALLIPFVLGTIIMEDYDSNEYPNSEKSPVSSIEYGIGSRIVIKSTISFKGEADCSFNKSLYCGDITDGKN</sequence>
<name>A0A2A6BA70_PRIPA</name>
<evidence type="ECO:0000313" key="1">
    <source>
        <dbReference type="EnsemblMetazoa" id="PPA37462.1"/>
    </source>
</evidence>
<proteinExistence type="predicted"/>
<evidence type="ECO:0000313" key="2">
    <source>
        <dbReference type="Proteomes" id="UP000005239"/>
    </source>
</evidence>
<dbReference type="Proteomes" id="UP000005239">
    <property type="component" value="Unassembled WGS sequence"/>
</dbReference>